<keyword evidence="1" id="KW-0732">Signal</keyword>
<protein>
    <recommendedName>
        <fullName evidence="2">M23ase beta-sheet core domain-containing protein</fullName>
    </recommendedName>
</protein>
<dbReference type="CDD" id="cd12797">
    <property type="entry name" value="M23_peptidase"/>
    <property type="match status" value="1"/>
</dbReference>
<comment type="caution">
    <text evidence="3">The sequence shown here is derived from an EMBL/GenBank/DDBJ whole genome shotgun (WGS) entry which is preliminary data.</text>
</comment>
<dbReference type="SUPFAM" id="SSF51261">
    <property type="entry name" value="Duplicated hybrid motif"/>
    <property type="match status" value="1"/>
</dbReference>
<dbReference type="eggNOG" id="COG0739">
    <property type="taxonomic scope" value="Bacteria"/>
</dbReference>
<name>G5H9H1_9BACT</name>
<dbReference type="STRING" id="742725.HMPREF9450_02257"/>
<dbReference type="Pfam" id="PF01551">
    <property type="entry name" value="Peptidase_M23"/>
    <property type="match status" value="1"/>
</dbReference>
<dbReference type="Gene3D" id="2.70.70.10">
    <property type="entry name" value="Glucose Permease (Domain IIA)"/>
    <property type="match status" value="1"/>
</dbReference>
<reference evidence="3 4" key="1">
    <citation type="submission" date="2011-08" db="EMBL/GenBank/DDBJ databases">
        <title>The Genome Sequence of Alistipes indistinctus YIT 12060.</title>
        <authorList>
            <consortium name="The Broad Institute Genome Sequencing Platform"/>
            <person name="Earl A."/>
            <person name="Ward D."/>
            <person name="Feldgarden M."/>
            <person name="Gevers D."/>
            <person name="Morotomi M."/>
            <person name="Young S.K."/>
            <person name="Zeng Q."/>
            <person name="Gargeya S."/>
            <person name="Fitzgerald M."/>
            <person name="Haas B."/>
            <person name="Abouelleil A."/>
            <person name="Alvarado L."/>
            <person name="Arachchi H.M."/>
            <person name="Berlin A."/>
            <person name="Brown A."/>
            <person name="Chapman S.B."/>
            <person name="Chen Z."/>
            <person name="Dunbar C."/>
            <person name="Freedman E."/>
            <person name="Gearin G."/>
            <person name="Gellesch M."/>
            <person name="Goldberg J."/>
            <person name="Griggs A."/>
            <person name="Gujja S."/>
            <person name="Heiman D."/>
            <person name="Howarth C."/>
            <person name="Larson L."/>
            <person name="Lui A."/>
            <person name="MacDonald P.J.P."/>
            <person name="Montmayeur A."/>
            <person name="Murphy C."/>
            <person name="Neiman D."/>
            <person name="Pearson M."/>
            <person name="Priest M."/>
            <person name="Roberts A."/>
            <person name="Saif S."/>
            <person name="Shea T."/>
            <person name="Shenoy N."/>
            <person name="Sisk P."/>
            <person name="Stolte C."/>
            <person name="Sykes S."/>
            <person name="Wortman J."/>
            <person name="Nusbaum C."/>
            <person name="Birren B."/>
        </authorList>
    </citation>
    <scope>NUCLEOTIDE SEQUENCE [LARGE SCALE GENOMIC DNA]</scope>
    <source>
        <strain evidence="3 4">YIT 12060</strain>
    </source>
</reference>
<evidence type="ECO:0000313" key="3">
    <source>
        <dbReference type="EMBL" id="EHB92208.1"/>
    </source>
</evidence>
<evidence type="ECO:0000256" key="1">
    <source>
        <dbReference type="SAM" id="SignalP"/>
    </source>
</evidence>
<feature type="chain" id="PRO_5003478002" description="M23ase beta-sheet core domain-containing protein" evidence="1">
    <location>
        <begin position="25"/>
        <end position="315"/>
    </location>
</feature>
<feature type="signal peptide" evidence="1">
    <location>
        <begin position="1"/>
        <end position="24"/>
    </location>
</feature>
<gene>
    <name evidence="3" type="ORF">HMPREF9450_02257</name>
</gene>
<dbReference type="InterPro" id="IPR016047">
    <property type="entry name" value="M23ase_b-sheet_dom"/>
</dbReference>
<keyword evidence="4" id="KW-1185">Reference proteome</keyword>
<sequence>MRLLKCVLATGLCWGLSGASQVYAQRADDPIQLTADFNEAGDLVVKAEKRRLGTYSAAIDFQNVQNLTVPSRYRVAIRSSGPLIVLKSRGYSQSTHCGRKSVFVLGDRSAKPDTSFIYRLPFSPARGATEVRFAQEDKSLFFHTAPPKNWAAFCFFLNRGDTVYAIRKGLVVEIKEQGTSETGKPGVVYTSDHNYVQVEHADGTIATYNVLEPGSVCVKLGDTVYPDTPLALVGSFDGTQYRVALTLHYITDRIFAKGNAYSYEHAFESVFINPVFATADGNRMLVSQNRYTAVVAPELITKEMTKREMKARTEK</sequence>
<dbReference type="EMBL" id="ADLD01000013">
    <property type="protein sequence ID" value="EHB92208.1"/>
    <property type="molecule type" value="Genomic_DNA"/>
</dbReference>
<evidence type="ECO:0000313" key="4">
    <source>
        <dbReference type="Proteomes" id="UP000006008"/>
    </source>
</evidence>
<dbReference type="RefSeq" id="WP_009135063.1">
    <property type="nucleotide sequence ID" value="NZ_CP102250.1"/>
</dbReference>
<dbReference type="AlphaFoldDB" id="G5H9H1"/>
<accession>G5H9H1</accession>
<evidence type="ECO:0000259" key="2">
    <source>
        <dbReference type="Pfam" id="PF01551"/>
    </source>
</evidence>
<organism evidence="3 4">
    <name type="scientific">Alistipes indistinctus YIT 12060</name>
    <dbReference type="NCBI Taxonomy" id="742725"/>
    <lineage>
        <taxon>Bacteria</taxon>
        <taxon>Pseudomonadati</taxon>
        <taxon>Bacteroidota</taxon>
        <taxon>Bacteroidia</taxon>
        <taxon>Bacteroidales</taxon>
        <taxon>Rikenellaceae</taxon>
        <taxon>Alistipes</taxon>
    </lineage>
</organism>
<dbReference type="Proteomes" id="UP000006008">
    <property type="component" value="Unassembled WGS sequence"/>
</dbReference>
<feature type="domain" description="M23ase beta-sheet core" evidence="2">
    <location>
        <begin position="155"/>
        <end position="248"/>
    </location>
</feature>
<dbReference type="OrthoDB" id="1112802at2"/>
<dbReference type="GeneID" id="92817074"/>
<proteinExistence type="predicted"/>
<dbReference type="PATRIC" id="fig|742725.3.peg.2325"/>
<dbReference type="HOGENOM" id="CLU_951999_0_0_10"/>
<dbReference type="InterPro" id="IPR011055">
    <property type="entry name" value="Dup_hybrid_motif"/>
</dbReference>